<keyword evidence="3 8" id="KW-0690">Ribosome biogenesis</keyword>
<dbReference type="GO" id="GO:0043024">
    <property type="term" value="F:ribosomal small subunit binding"/>
    <property type="evidence" value="ECO:0007669"/>
    <property type="project" value="TreeGrafter"/>
</dbReference>
<comment type="subunit">
    <text evidence="8">Monomer.</text>
</comment>
<keyword evidence="7 8" id="KW-0472">Membrane</keyword>
<evidence type="ECO:0000256" key="6">
    <source>
        <dbReference type="ARBA" id="ARBA00023134"/>
    </source>
</evidence>
<evidence type="ECO:0000313" key="14">
    <source>
        <dbReference type="Proteomes" id="UP000192813"/>
    </source>
</evidence>
<dbReference type="PROSITE" id="PS50823">
    <property type="entry name" value="KH_TYPE_2"/>
    <property type="match status" value="1"/>
</dbReference>
<dbReference type="Gene3D" id="3.40.50.300">
    <property type="entry name" value="P-loop containing nucleotide triphosphate hydrolases"/>
    <property type="match status" value="1"/>
</dbReference>
<dbReference type="FunFam" id="3.30.300.20:FF:000003">
    <property type="entry name" value="GTPase Era"/>
    <property type="match status" value="1"/>
</dbReference>
<keyword evidence="8" id="KW-0963">Cytoplasm</keyword>
<feature type="binding site" evidence="8">
    <location>
        <begin position="44"/>
        <end position="51"/>
    </location>
    <ligand>
        <name>GTP</name>
        <dbReference type="ChEBI" id="CHEBI:37565"/>
    </ligand>
</feature>
<protein>
    <recommendedName>
        <fullName evidence="2 8">GTPase Era</fullName>
    </recommendedName>
</protein>
<feature type="domain" description="Era-type G" evidence="12">
    <location>
        <begin position="36"/>
        <end position="203"/>
    </location>
</feature>
<dbReference type="InterPro" id="IPR006073">
    <property type="entry name" value="GTP-bd"/>
</dbReference>
<feature type="region of interest" description="G2" evidence="9">
    <location>
        <begin position="70"/>
        <end position="74"/>
    </location>
</feature>
<keyword evidence="8" id="KW-1003">Cell membrane</keyword>
<dbReference type="PROSITE" id="PS51713">
    <property type="entry name" value="G_ERA"/>
    <property type="match status" value="1"/>
</dbReference>
<feature type="region of interest" description="G5" evidence="9">
    <location>
        <begin position="182"/>
        <end position="184"/>
    </location>
</feature>
<dbReference type="GO" id="GO:0005886">
    <property type="term" value="C:plasma membrane"/>
    <property type="evidence" value="ECO:0007669"/>
    <property type="project" value="UniProtKB-SubCell"/>
</dbReference>
<evidence type="ECO:0000259" key="11">
    <source>
        <dbReference type="PROSITE" id="PS50823"/>
    </source>
</evidence>
<evidence type="ECO:0000256" key="10">
    <source>
        <dbReference type="RuleBase" id="RU003761"/>
    </source>
</evidence>
<evidence type="ECO:0000256" key="3">
    <source>
        <dbReference type="ARBA" id="ARBA00022517"/>
    </source>
</evidence>
<dbReference type="InterPro" id="IPR005225">
    <property type="entry name" value="Small_GTP-bd"/>
</dbReference>
<feature type="region of interest" description="G1" evidence="9">
    <location>
        <begin position="44"/>
        <end position="51"/>
    </location>
</feature>
<dbReference type="Gene3D" id="3.30.300.20">
    <property type="match status" value="1"/>
</dbReference>
<keyword evidence="8" id="KW-0699">rRNA-binding</keyword>
<dbReference type="InterPro" id="IPR030388">
    <property type="entry name" value="G_ERA_dom"/>
</dbReference>
<evidence type="ECO:0000256" key="4">
    <source>
        <dbReference type="ARBA" id="ARBA00022741"/>
    </source>
</evidence>
<sequence length="332" mass="37283">MNIEDFNINDFDNIEDLEKLLEDDGDQAGDDFGGYKSGFVAIVGRPNVGKSTFLNRVVGQKVAIMSDKAQTTRNKIQAVYTTDEAQIVFIDTPGIHKPHNELGEFMNKSAYQSLEEVDAILMLVNAEEPIGPGDKFVFEKIKNYKTRKFLGVNKIDKVSPEALAEFMQTIPSPESFDGIIPLSALNGNNVETLIDTLVDLLPTGPQYYPSEFITDHPEYFVVSELIREQILLNTYEEIPHSVAVQVDSMQKDELGRVHVYATIIVDQKSQKGIIIGKGGKMIKKIGVEARKEIENLLGSKIYLELWVKIIKNWRNNKANLGDLGYNHKNYKG</sequence>
<reference evidence="14" key="1">
    <citation type="submission" date="2017-12" db="EMBL/GenBank/DDBJ databases">
        <title>FDA dAtabase for Regulatory Grade micrObial Sequences (FDA-ARGOS): Supporting development and validation of Infectious Disease Dx tests.</title>
        <authorList>
            <person name="Hoffmann M."/>
            <person name="Allard M."/>
            <person name="Evans P."/>
            <person name="Brown E."/>
            <person name="Tallon L."/>
            <person name="Sadzewicz L."/>
            <person name="Sengamalay N."/>
            <person name="Ott S."/>
            <person name="Godinez A."/>
            <person name="Nagaraj S."/>
            <person name="Vavikolanu K."/>
            <person name="Aluvathingal J."/>
            <person name="Nadendla S."/>
            <person name="Sichtig H."/>
        </authorList>
    </citation>
    <scope>NUCLEOTIDE SEQUENCE [LARGE SCALE GENOMIC DNA]</scope>
    <source>
        <strain evidence="14">FDAARGOS_249</strain>
    </source>
</reference>
<dbReference type="NCBIfam" id="TIGR00436">
    <property type="entry name" value="era"/>
    <property type="match status" value="1"/>
</dbReference>
<evidence type="ECO:0000259" key="12">
    <source>
        <dbReference type="PROSITE" id="PS51713"/>
    </source>
</evidence>
<dbReference type="InterPro" id="IPR027417">
    <property type="entry name" value="P-loop_NTPase"/>
</dbReference>
<dbReference type="PANTHER" id="PTHR42698:SF1">
    <property type="entry name" value="GTPASE ERA, MITOCHONDRIAL"/>
    <property type="match status" value="1"/>
</dbReference>
<keyword evidence="6 8" id="KW-0342">GTP-binding</keyword>
<dbReference type="CDD" id="cd22534">
    <property type="entry name" value="KH-II_Era"/>
    <property type="match status" value="1"/>
</dbReference>
<comment type="function">
    <text evidence="8">An essential GTPase that binds both GDP and GTP, with rapid nucleotide exchange. Plays a role in 16S rRNA processing and 30S ribosomal subunit biogenesis and possibly also in cell cycle regulation and energy metabolism.</text>
</comment>
<dbReference type="GO" id="GO:0005525">
    <property type="term" value="F:GTP binding"/>
    <property type="evidence" value="ECO:0007669"/>
    <property type="project" value="UniProtKB-UniRule"/>
</dbReference>
<dbReference type="InterPro" id="IPR015946">
    <property type="entry name" value="KH_dom-like_a/b"/>
</dbReference>
<feature type="region of interest" description="G3" evidence="9">
    <location>
        <begin position="91"/>
        <end position="94"/>
    </location>
</feature>
<dbReference type="FunFam" id="3.40.50.300:FF:000094">
    <property type="entry name" value="GTPase Era"/>
    <property type="match status" value="1"/>
</dbReference>
<dbReference type="Pfam" id="PF07650">
    <property type="entry name" value="KH_2"/>
    <property type="match status" value="1"/>
</dbReference>
<proteinExistence type="inferred from homology"/>
<evidence type="ECO:0000256" key="9">
    <source>
        <dbReference type="PROSITE-ProRule" id="PRU01050"/>
    </source>
</evidence>
<keyword evidence="5 8" id="KW-0694">RNA-binding</keyword>
<dbReference type="InterPro" id="IPR009019">
    <property type="entry name" value="KH_sf_prok-type"/>
</dbReference>
<dbReference type="GO" id="GO:0005829">
    <property type="term" value="C:cytosol"/>
    <property type="evidence" value="ECO:0007669"/>
    <property type="project" value="TreeGrafter"/>
</dbReference>
<dbReference type="InterPro" id="IPR004044">
    <property type="entry name" value="KH_dom_type_2"/>
</dbReference>
<feature type="domain" description="KH type-2" evidence="11">
    <location>
        <begin position="234"/>
        <end position="311"/>
    </location>
</feature>
<evidence type="ECO:0000256" key="2">
    <source>
        <dbReference type="ARBA" id="ARBA00020484"/>
    </source>
</evidence>
<evidence type="ECO:0000256" key="7">
    <source>
        <dbReference type="ARBA" id="ARBA00023136"/>
    </source>
</evidence>
<dbReference type="EMBL" id="NBTM02000001">
    <property type="protein sequence ID" value="PNL92299.1"/>
    <property type="molecule type" value="Genomic_DNA"/>
</dbReference>
<comment type="subcellular location">
    <subcellularLocation>
        <location evidence="8">Cytoplasm</location>
    </subcellularLocation>
    <subcellularLocation>
        <location evidence="8">Cell membrane</location>
        <topology evidence="8">Peripheral membrane protein</topology>
    </subcellularLocation>
</comment>
<accession>A0A2J9PPL5</accession>
<dbReference type="AlphaFoldDB" id="A0A2J9PPL5"/>
<gene>
    <name evidence="8" type="primary">era</name>
    <name evidence="13" type="ORF">A6J77_008675</name>
</gene>
<name>A0A2J9PPL5_9LACT</name>
<dbReference type="GO" id="GO:0070181">
    <property type="term" value="F:small ribosomal subunit rRNA binding"/>
    <property type="evidence" value="ECO:0007669"/>
    <property type="project" value="UniProtKB-UniRule"/>
</dbReference>
<feature type="binding site" evidence="8">
    <location>
        <begin position="91"/>
        <end position="95"/>
    </location>
    <ligand>
        <name>GTP</name>
        <dbReference type="ChEBI" id="CHEBI:37565"/>
    </ligand>
</feature>
<dbReference type="HAMAP" id="MF_00367">
    <property type="entry name" value="GTPase_Era"/>
    <property type="match status" value="1"/>
</dbReference>
<dbReference type="Proteomes" id="UP000192813">
    <property type="component" value="Unassembled WGS sequence"/>
</dbReference>
<keyword evidence="4 8" id="KW-0547">Nucleotide-binding</keyword>
<evidence type="ECO:0000256" key="8">
    <source>
        <dbReference type="HAMAP-Rule" id="MF_00367"/>
    </source>
</evidence>
<evidence type="ECO:0000256" key="5">
    <source>
        <dbReference type="ARBA" id="ARBA00022884"/>
    </source>
</evidence>
<evidence type="ECO:0000256" key="1">
    <source>
        <dbReference type="ARBA" id="ARBA00007921"/>
    </source>
</evidence>
<evidence type="ECO:0000313" key="13">
    <source>
        <dbReference type="EMBL" id="PNL92299.1"/>
    </source>
</evidence>
<dbReference type="PRINTS" id="PR00326">
    <property type="entry name" value="GTP1OBG"/>
</dbReference>
<comment type="similarity">
    <text evidence="1 8 9 10">Belongs to the TRAFAC class TrmE-Era-EngA-EngB-Septin-like GTPase superfamily. Era GTPase family.</text>
</comment>
<comment type="caution">
    <text evidence="13">The sequence shown here is derived from an EMBL/GenBank/DDBJ whole genome shotgun (WGS) entry which is preliminary data.</text>
</comment>
<dbReference type="SUPFAM" id="SSF54814">
    <property type="entry name" value="Prokaryotic type KH domain (KH-domain type II)"/>
    <property type="match status" value="1"/>
</dbReference>
<dbReference type="GO" id="GO:0003924">
    <property type="term" value="F:GTPase activity"/>
    <property type="evidence" value="ECO:0007669"/>
    <property type="project" value="UniProtKB-UniRule"/>
</dbReference>
<feature type="region of interest" description="G4" evidence="9">
    <location>
        <begin position="153"/>
        <end position="156"/>
    </location>
</feature>
<dbReference type="CDD" id="cd04163">
    <property type="entry name" value="Era"/>
    <property type="match status" value="1"/>
</dbReference>
<dbReference type="GO" id="GO:0000028">
    <property type="term" value="P:ribosomal small subunit assembly"/>
    <property type="evidence" value="ECO:0007669"/>
    <property type="project" value="TreeGrafter"/>
</dbReference>
<dbReference type="InterPro" id="IPR005662">
    <property type="entry name" value="GTPase_Era-like"/>
</dbReference>
<dbReference type="Pfam" id="PF01926">
    <property type="entry name" value="MMR_HSR1"/>
    <property type="match status" value="1"/>
</dbReference>
<dbReference type="NCBIfam" id="NF000908">
    <property type="entry name" value="PRK00089.1"/>
    <property type="match status" value="1"/>
</dbReference>
<dbReference type="PANTHER" id="PTHR42698">
    <property type="entry name" value="GTPASE ERA"/>
    <property type="match status" value="1"/>
</dbReference>
<dbReference type="NCBIfam" id="TIGR00231">
    <property type="entry name" value="small_GTP"/>
    <property type="match status" value="1"/>
</dbReference>
<feature type="binding site" evidence="8">
    <location>
        <begin position="153"/>
        <end position="156"/>
    </location>
    <ligand>
        <name>GTP</name>
        <dbReference type="ChEBI" id="CHEBI:37565"/>
    </ligand>
</feature>
<dbReference type="RefSeq" id="WP_083070031.1">
    <property type="nucleotide sequence ID" value="NZ_CBCPHS010000020.1"/>
</dbReference>
<organism evidence="13 14">
    <name type="scientific">Aerococcus viridans</name>
    <dbReference type="NCBI Taxonomy" id="1377"/>
    <lineage>
        <taxon>Bacteria</taxon>
        <taxon>Bacillati</taxon>
        <taxon>Bacillota</taxon>
        <taxon>Bacilli</taxon>
        <taxon>Lactobacillales</taxon>
        <taxon>Aerococcaceae</taxon>
        <taxon>Aerococcus</taxon>
    </lineage>
</organism>
<dbReference type="SUPFAM" id="SSF52540">
    <property type="entry name" value="P-loop containing nucleoside triphosphate hydrolases"/>
    <property type="match status" value="1"/>
</dbReference>